<feature type="region of interest" description="Disordered" evidence="2">
    <location>
        <begin position="1"/>
        <end position="115"/>
    </location>
</feature>
<accession>A0A5J9V1Q3</accession>
<gene>
    <name evidence="3" type="ORF">EJB05_21653</name>
</gene>
<feature type="compositionally biased region" description="Basic and acidic residues" evidence="2">
    <location>
        <begin position="82"/>
        <end position="94"/>
    </location>
</feature>
<evidence type="ECO:0000256" key="1">
    <source>
        <dbReference type="ARBA" id="ARBA00022786"/>
    </source>
</evidence>
<evidence type="ECO:0000313" key="4">
    <source>
        <dbReference type="Proteomes" id="UP000324897"/>
    </source>
</evidence>
<dbReference type="PANTHER" id="PTHR23315">
    <property type="entry name" value="U BOX DOMAIN-CONTAINING"/>
    <property type="match status" value="1"/>
</dbReference>
<dbReference type="Proteomes" id="UP000324897">
    <property type="component" value="Chromosome 1"/>
</dbReference>
<dbReference type="EMBL" id="RWGY01000011">
    <property type="protein sequence ID" value="TVU30049.1"/>
    <property type="molecule type" value="Genomic_DNA"/>
</dbReference>
<organism evidence="3 4">
    <name type="scientific">Eragrostis curvula</name>
    <name type="common">weeping love grass</name>
    <dbReference type="NCBI Taxonomy" id="38414"/>
    <lineage>
        <taxon>Eukaryota</taxon>
        <taxon>Viridiplantae</taxon>
        <taxon>Streptophyta</taxon>
        <taxon>Embryophyta</taxon>
        <taxon>Tracheophyta</taxon>
        <taxon>Spermatophyta</taxon>
        <taxon>Magnoliopsida</taxon>
        <taxon>Liliopsida</taxon>
        <taxon>Poales</taxon>
        <taxon>Poaceae</taxon>
        <taxon>PACMAD clade</taxon>
        <taxon>Chloridoideae</taxon>
        <taxon>Eragrostideae</taxon>
        <taxon>Eragrostidinae</taxon>
        <taxon>Eragrostis</taxon>
    </lineage>
</organism>
<name>A0A5J9V1Q3_9POAL</name>
<dbReference type="Gramene" id="TVU30049">
    <property type="protein sequence ID" value="TVU30049"/>
    <property type="gene ID" value="EJB05_21653"/>
</dbReference>
<feature type="compositionally biased region" description="Polar residues" evidence="2">
    <location>
        <begin position="1"/>
        <end position="11"/>
    </location>
</feature>
<keyword evidence="1" id="KW-0833">Ubl conjugation pathway</keyword>
<dbReference type="OrthoDB" id="655609at2759"/>
<sequence length="558" mass="61347">MTSTSSSTETWAPQTPSPPRTPPPARPALSEEEKLLRAVEREIERSQAARRSSWASPLRRLVSNATKKGKNLLTAPPSPSRTRQEVREAAKKVAGDAGGSSSASKKPSEATREDDGVLVRQAAALDRSGCAATMKGALARIQGGDVSDNAEAFSEMEQAMKGLMGVLFKEKADPVLPEVFLSKLARIDNVWSQRDIITDPFILASGESIEKFSHRWSSQGVDQPLLTAPNHLLRDVITAWCLDHSIPPPSSTSGAFDEAPPSEEEMPLLLEKLSLHSVEQQEALHRIQLLSASSKGVQPCLDQWQDLLPKLIELHKKWKATWARELEEQRLTIMLNLSLHRPNREILAKQVQLPDALKKTIERAKKLGYPLATMAKVSSVIAVLSEFDAFRSKLVEVGGISMLRRLLNTKDAIVRNEASSAILALCRYDTTSAIPQLKHVAGALLEGLSDGLVTDNCLLLLERTSHGEFVPDCVASSVALLMKVITHHGMGHVTSEGIQTAVRLIYNAVKNDARRLKCAANLEDFVEALRNLETKEMPLERVFQIEEILELALELLPD</sequence>
<keyword evidence="4" id="KW-1185">Reference proteome</keyword>
<dbReference type="PANTHER" id="PTHR23315:SF260">
    <property type="entry name" value="U-BOX DOMAIN-CONTAINING PROTEIN 73"/>
    <property type="match status" value="1"/>
</dbReference>
<evidence type="ECO:0008006" key="5">
    <source>
        <dbReference type="Google" id="ProtNLM"/>
    </source>
</evidence>
<evidence type="ECO:0000313" key="3">
    <source>
        <dbReference type="EMBL" id="TVU30049.1"/>
    </source>
</evidence>
<dbReference type="InterPro" id="IPR016024">
    <property type="entry name" value="ARM-type_fold"/>
</dbReference>
<proteinExistence type="predicted"/>
<dbReference type="AlphaFoldDB" id="A0A5J9V1Q3"/>
<feature type="compositionally biased region" description="Pro residues" evidence="2">
    <location>
        <begin position="15"/>
        <end position="26"/>
    </location>
</feature>
<feature type="compositionally biased region" description="Basic and acidic residues" evidence="2">
    <location>
        <begin position="106"/>
        <end position="115"/>
    </location>
</feature>
<dbReference type="SUPFAM" id="SSF48371">
    <property type="entry name" value="ARM repeat"/>
    <property type="match status" value="1"/>
</dbReference>
<protein>
    <recommendedName>
        <fullName evidence="5">RING-type E3 ubiquitin transferase</fullName>
    </recommendedName>
</protein>
<reference evidence="3 4" key="1">
    <citation type="journal article" date="2019" name="Sci. Rep.">
        <title>A high-quality genome of Eragrostis curvula grass provides insights into Poaceae evolution and supports new strategies to enhance forage quality.</title>
        <authorList>
            <person name="Carballo J."/>
            <person name="Santos B.A.C.M."/>
            <person name="Zappacosta D."/>
            <person name="Garbus I."/>
            <person name="Selva J.P."/>
            <person name="Gallo C.A."/>
            <person name="Diaz A."/>
            <person name="Albertini E."/>
            <person name="Caccamo M."/>
            <person name="Echenique V."/>
        </authorList>
    </citation>
    <scope>NUCLEOTIDE SEQUENCE [LARGE SCALE GENOMIC DNA]</scope>
    <source>
        <strain evidence="4">cv. Victoria</strain>
        <tissue evidence="3">Leaf</tissue>
    </source>
</reference>
<dbReference type="InterPro" id="IPR011989">
    <property type="entry name" value="ARM-like"/>
</dbReference>
<evidence type="ECO:0000256" key="2">
    <source>
        <dbReference type="SAM" id="MobiDB-lite"/>
    </source>
</evidence>
<feature type="compositionally biased region" description="Basic and acidic residues" evidence="2">
    <location>
        <begin position="29"/>
        <end position="47"/>
    </location>
</feature>
<feature type="non-terminal residue" evidence="3">
    <location>
        <position position="1"/>
    </location>
</feature>
<dbReference type="Gene3D" id="1.25.10.10">
    <property type="entry name" value="Leucine-rich Repeat Variant"/>
    <property type="match status" value="1"/>
</dbReference>
<comment type="caution">
    <text evidence="3">The sequence shown here is derived from an EMBL/GenBank/DDBJ whole genome shotgun (WGS) entry which is preliminary data.</text>
</comment>